<dbReference type="NCBIfam" id="TIGR03800">
    <property type="entry name" value="PLP_synth_Pdx2"/>
    <property type="match status" value="1"/>
</dbReference>
<evidence type="ECO:0000256" key="5">
    <source>
        <dbReference type="ARBA" id="ARBA00022962"/>
    </source>
</evidence>
<evidence type="ECO:0000256" key="6">
    <source>
        <dbReference type="ARBA" id="ARBA00023239"/>
    </source>
</evidence>
<evidence type="ECO:0000313" key="10">
    <source>
        <dbReference type="EMBL" id="CAE2334025.1"/>
    </source>
</evidence>
<dbReference type="AlphaFoldDB" id="A0A7S4PG42"/>
<dbReference type="EC" id="3.5.1.2" evidence="2"/>
<evidence type="ECO:0000256" key="3">
    <source>
        <dbReference type="ARBA" id="ARBA00022801"/>
    </source>
</evidence>
<dbReference type="InterPro" id="IPR002161">
    <property type="entry name" value="PdxT/SNO"/>
</dbReference>
<evidence type="ECO:0000256" key="1">
    <source>
        <dbReference type="ARBA" id="ARBA00008345"/>
    </source>
</evidence>
<keyword evidence="3" id="KW-0378">Hydrolase</keyword>
<dbReference type="PROSITE" id="PS51273">
    <property type="entry name" value="GATASE_TYPE_1"/>
    <property type="match status" value="1"/>
</dbReference>
<dbReference type="PROSITE" id="PS51130">
    <property type="entry name" value="PDXT_SNO_2"/>
    <property type="match status" value="1"/>
</dbReference>
<dbReference type="GO" id="GO:1903600">
    <property type="term" value="C:glutaminase complex"/>
    <property type="evidence" value="ECO:0007669"/>
    <property type="project" value="TreeGrafter"/>
</dbReference>
<proteinExistence type="inferred from homology"/>
<dbReference type="OMA" id="GMIMLAD"/>
<feature type="binding site" evidence="9">
    <location>
        <begin position="141"/>
        <end position="142"/>
    </location>
    <ligand>
        <name>L-glutamine</name>
        <dbReference type="ChEBI" id="CHEBI:58359"/>
    </ligand>
</feature>
<sequence>MAEIVIGVLALQGDFAEHIATLKKCGDVKCREVRKLQDLEGTHGLVIPGGESTVILKLLRDFKLFEHVKAYGSSGIPMFGTCAGCIMLSSSIDGMPEQETLRLGDYSVKRNAYGAQVHSFESHIKGDPAIFGEEPLRAILIRAPMITKCGPNFKILAEHEGHPVLVQQDNILSCTFHPEITGDARIHKYFVELVKQKQMAYKS</sequence>
<gene>
    <name evidence="10" type="ORF">GTHE00462_LOCUS34993</name>
</gene>
<dbReference type="GO" id="GO:0016829">
    <property type="term" value="F:lyase activity"/>
    <property type="evidence" value="ECO:0007669"/>
    <property type="project" value="UniProtKB-KW"/>
</dbReference>
<dbReference type="PANTHER" id="PTHR31559">
    <property type="entry name" value="PYRIDOXAL 5'-PHOSPHATE SYNTHASE SUBUNIT SNO"/>
    <property type="match status" value="1"/>
</dbReference>
<dbReference type="GO" id="GO:0004359">
    <property type="term" value="F:glutaminase activity"/>
    <property type="evidence" value="ECO:0007669"/>
    <property type="project" value="UniProtKB-EC"/>
</dbReference>
<feature type="active site" description="Nucleophile" evidence="8">
    <location>
        <position position="82"/>
    </location>
</feature>
<protein>
    <recommendedName>
        <fullName evidence="2">glutaminase</fullName>
        <ecNumber evidence="2">3.5.1.2</ecNumber>
    </recommendedName>
</protein>
<evidence type="ECO:0000256" key="7">
    <source>
        <dbReference type="ARBA" id="ARBA00049534"/>
    </source>
</evidence>
<keyword evidence="5" id="KW-0315">Glutamine amidotransferase</keyword>
<comment type="catalytic activity">
    <reaction evidence="7">
        <text>L-glutamine + H2O = L-glutamate + NH4(+)</text>
        <dbReference type="Rhea" id="RHEA:15889"/>
        <dbReference type="ChEBI" id="CHEBI:15377"/>
        <dbReference type="ChEBI" id="CHEBI:28938"/>
        <dbReference type="ChEBI" id="CHEBI:29985"/>
        <dbReference type="ChEBI" id="CHEBI:58359"/>
        <dbReference type="EC" id="3.5.1.2"/>
    </reaction>
</comment>
<comment type="similarity">
    <text evidence="1">Belongs to the glutaminase PdxT/SNO family.</text>
</comment>
<dbReference type="InterPro" id="IPR029062">
    <property type="entry name" value="Class_I_gatase-like"/>
</dbReference>
<dbReference type="EMBL" id="HBKN01044723">
    <property type="protein sequence ID" value="CAE2334025.1"/>
    <property type="molecule type" value="Transcribed_RNA"/>
</dbReference>
<dbReference type="CDD" id="cd01749">
    <property type="entry name" value="GATase1_PB"/>
    <property type="match status" value="1"/>
</dbReference>
<accession>A0A7S4PG42</accession>
<evidence type="ECO:0000256" key="2">
    <source>
        <dbReference type="ARBA" id="ARBA00012918"/>
    </source>
</evidence>
<evidence type="ECO:0000256" key="9">
    <source>
        <dbReference type="PIRSR" id="PIRSR005639-2"/>
    </source>
</evidence>
<dbReference type="PIRSF" id="PIRSF005639">
    <property type="entry name" value="Glut_amidoT_SNO"/>
    <property type="match status" value="1"/>
</dbReference>
<organism evidence="10">
    <name type="scientific">Guillardia theta</name>
    <name type="common">Cryptophyte</name>
    <name type="synonym">Cryptomonas phi</name>
    <dbReference type="NCBI Taxonomy" id="55529"/>
    <lineage>
        <taxon>Eukaryota</taxon>
        <taxon>Cryptophyceae</taxon>
        <taxon>Pyrenomonadales</taxon>
        <taxon>Geminigeraceae</taxon>
        <taxon>Guillardia</taxon>
    </lineage>
</organism>
<dbReference type="PANTHER" id="PTHR31559:SF0">
    <property type="entry name" value="PYRIDOXAL 5'-PHOSPHATE SYNTHASE SUBUNIT SNO1-RELATED"/>
    <property type="match status" value="1"/>
</dbReference>
<evidence type="ECO:0000256" key="8">
    <source>
        <dbReference type="PIRSR" id="PIRSR005639-1"/>
    </source>
</evidence>
<dbReference type="Gene3D" id="3.40.50.880">
    <property type="match status" value="1"/>
</dbReference>
<dbReference type="SUPFAM" id="SSF52317">
    <property type="entry name" value="Class I glutamine amidotransferase-like"/>
    <property type="match status" value="1"/>
</dbReference>
<name>A0A7S4PG42_GUITH</name>
<dbReference type="FunFam" id="3.40.50.880:FF:000010">
    <property type="entry name" value="uncharacterized protein LOC100176842 isoform X2"/>
    <property type="match status" value="1"/>
</dbReference>
<dbReference type="Pfam" id="PF01174">
    <property type="entry name" value="SNO"/>
    <property type="match status" value="1"/>
</dbReference>
<evidence type="ECO:0000256" key="4">
    <source>
        <dbReference type="ARBA" id="ARBA00022898"/>
    </source>
</evidence>
<feature type="active site" description="Charge relay system" evidence="8">
    <location>
        <position position="177"/>
    </location>
</feature>
<dbReference type="GO" id="GO:0008614">
    <property type="term" value="P:pyridoxine metabolic process"/>
    <property type="evidence" value="ECO:0007669"/>
    <property type="project" value="TreeGrafter"/>
</dbReference>
<feature type="binding site" evidence="9">
    <location>
        <position position="110"/>
    </location>
    <ligand>
        <name>L-glutamine</name>
        <dbReference type="ChEBI" id="CHEBI:58359"/>
    </ligand>
</feature>
<reference evidence="10" key="1">
    <citation type="submission" date="2021-01" db="EMBL/GenBank/DDBJ databases">
        <authorList>
            <person name="Corre E."/>
            <person name="Pelletier E."/>
            <person name="Niang G."/>
            <person name="Scheremetjew M."/>
            <person name="Finn R."/>
            <person name="Kale V."/>
            <person name="Holt S."/>
            <person name="Cochrane G."/>
            <person name="Meng A."/>
            <person name="Brown T."/>
            <person name="Cohen L."/>
        </authorList>
    </citation>
    <scope>NUCLEOTIDE SEQUENCE</scope>
    <source>
        <strain evidence="10">CCMP 2712</strain>
    </source>
</reference>
<feature type="active site" description="Charge relay system" evidence="8">
    <location>
        <position position="179"/>
    </location>
</feature>
<dbReference type="HAMAP" id="MF_01615">
    <property type="entry name" value="PdxT"/>
    <property type="match status" value="1"/>
</dbReference>
<dbReference type="GO" id="GO:0005829">
    <property type="term" value="C:cytosol"/>
    <property type="evidence" value="ECO:0007669"/>
    <property type="project" value="TreeGrafter"/>
</dbReference>
<dbReference type="PROSITE" id="PS01236">
    <property type="entry name" value="PDXT_SNO_1"/>
    <property type="match status" value="1"/>
</dbReference>
<keyword evidence="6" id="KW-0456">Lyase</keyword>
<dbReference type="GO" id="GO:0042823">
    <property type="term" value="P:pyridoxal phosphate biosynthetic process"/>
    <property type="evidence" value="ECO:0007669"/>
    <property type="project" value="InterPro"/>
</dbReference>
<feature type="binding site" evidence="9">
    <location>
        <begin position="50"/>
        <end position="52"/>
    </location>
    <ligand>
        <name>L-glutamine</name>
        <dbReference type="ChEBI" id="CHEBI:58359"/>
    </ligand>
</feature>
<keyword evidence="4" id="KW-0663">Pyridoxal phosphate</keyword>
<dbReference type="InterPro" id="IPR021196">
    <property type="entry name" value="PdxT/SNO_CS"/>
</dbReference>